<sequence length="109" mass="11150">MAFTPTVDTEHALEGGLILARGSIAASGNYAAGGDPVAFAGLVKSTTLYALFVSGMAGFVYQWDQANALLLIFEAGADGAALDELGAGALPGGVTGDTIRFVAYFRKFL</sequence>
<accession>A0A0F9EIG0</accession>
<reference evidence="1" key="1">
    <citation type="journal article" date="2015" name="Nature">
        <title>Complex archaea that bridge the gap between prokaryotes and eukaryotes.</title>
        <authorList>
            <person name="Spang A."/>
            <person name="Saw J.H."/>
            <person name="Jorgensen S.L."/>
            <person name="Zaremba-Niedzwiedzka K."/>
            <person name="Martijn J."/>
            <person name="Lind A.E."/>
            <person name="van Eijk R."/>
            <person name="Schleper C."/>
            <person name="Guy L."/>
            <person name="Ettema T.J."/>
        </authorList>
    </citation>
    <scope>NUCLEOTIDE SEQUENCE</scope>
</reference>
<protein>
    <submittedName>
        <fullName evidence="1">Uncharacterized protein</fullName>
    </submittedName>
</protein>
<organism evidence="1">
    <name type="scientific">marine sediment metagenome</name>
    <dbReference type="NCBI Taxonomy" id="412755"/>
    <lineage>
        <taxon>unclassified sequences</taxon>
        <taxon>metagenomes</taxon>
        <taxon>ecological metagenomes</taxon>
    </lineage>
</organism>
<dbReference type="EMBL" id="LAZR01027313">
    <property type="protein sequence ID" value="KKL66096.1"/>
    <property type="molecule type" value="Genomic_DNA"/>
</dbReference>
<comment type="caution">
    <text evidence="1">The sequence shown here is derived from an EMBL/GenBank/DDBJ whole genome shotgun (WGS) entry which is preliminary data.</text>
</comment>
<proteinExistence type="predicted"/>
<name>A0A0F9EIG0_9ZZZZ</name>
<evidence type="ECO:0000313" key="1">
    <source>
        <dbReference type="EMBL" id="KKL66096.1"/>
    </source>
</evidence>
<gene>
    <name evidence="1" type="ORF">LCGC14_2148370</name>
</gene>
<dbReference type="AlphaFoldDB" id="A0A0F9EIG0"/>